<reference evidence="4" key="1">
    <citation type="submission" date="2018-05" db="EMBL/GenBank/DDBJ databases">
        <authorList>
            <person name="Lanie J.A."/>
            <person name="Ng W.-L."/>
            <person name="Kazmierczak K.M."/>
            <person name="Andrzejewski T.M."/>
            <person name="Davidsen T.M."/>
            <person name="Wayne K.J."/>
            <person name="Tettelin H."/>
            <person name="Glass J.I."/>
            <person name="Rusch D."/>
            <person name="Podicherti R."/>
            <person name="Tsui H.-C.T."/>
            <person name="Winkler M.E."/>
        </authorList>
    </citation>
    <scope>NUCLEOTIDE SEQUENCE</scope>
</reference>
<gene>
    <name evidence="4" type="ORF">METZ01_LOCUS160528</name>
</gene>
<keyword evidence="2" id="KW-1133">Transmembrane helix</keyword>
<dbReference type="Pfam" id="PF05569">
    <property type="entry name" value="Peptidase_M56"/>
    <property type="match status" value="1"/>
</dbReference>
<dbReference type="CDD" id="cd07341">
    <property type="entry name" value="M56_BlaR1_MecR1_like"/>
    <property type="match status" value="1"/>
</dbReference>
<feature type="transmembrane region" description="Helical" evidence="2">
    <location>
        <begin position="87"/>
        <end position="108"/>
    </location>
</feature>
<dbReference type="InterPro" id="IPR052173">
    <property type="entry name" value="Beta-lactam_resp_regulator"/>
</dbReference>
<keyword evidence="2" id="KW-0812">Transmembrane</keyword>
<accession>A0A382B248</accession>
<dbReference type="AlphaFoldDB" id="A0A382B248"/>
<keyword evidence="2" id="KW-0472">Membrane</keyword>
<dbReference type="EMBL" id="UINC01027799">
    <property type="protein sequence ID" value="SVB07674.1"/>
    <property type="molecule type" value="Genomic_DNA"/>
</dbReference>
<evidence type="ECO:0000259" key="3">
    <source>
        <dbReference type="Pfam" id="PF05569"/>
    </source>
</evidence>
<evidence type="ECO:0000313" key="4">
    <source>
        <dbReference type="EMBL" id="SVB07674.1"/>
    </source>
</evidence>
<dbReference type="PANTHER" id="PTHR34978:SF3">
    <property type="entry name" value="SLR0241 PROTEIN"/>
    <property type="match status" value="1"/>
</dbReference>
<feature type="coiled-coil region" evidence="1">
    <location>
        <begin position="377"/>
        <end position="439"/>
    </location>
</feature>
<dbReference type="PANTHER" id="PTHR34978">
    <property type="entry name" value="POSSIBLE SENSOR-TRANSDUCER PROTEIN BLAR"/>
    <property type="match status" value="1"/>
</dbReference>
<sequence length="548" mass="62128">MLNCSWQWGLLVGFIWLLSTRLRQSNTAYHAFWFLTLISLPILFGLNQVVPGISINSIHTEPTQDQSNVPLSVTKNQVMLTEENRGWIDGLLCLWGMGVLMMLAHLLSGLHRINQLQRSATVASDSYQTICLQLAQQMKIDRPVIVCFSNQILSPISFGWKSPHILIPSSLNLEQFELVAVHELAHIGRLDWLTNLFSHLVGAIFFFHPIYHLLSRQLAEMQEQICDDWVIRLTGARKNYAQCLLDLNCNHAPSIPLALALNQPSQLQTRIGSILKTNRRLDRQPKPRFLLMAATVLLTSLPLLAMAQLVPLRTVQLSLFSQTANISEDSDSNNLSAPAVEGTYNLVIDRSKKKRIEGYGKTEAEITEAVKAGRITKKQASERLEGLRRRLRAEEDDNLDEDERKIWYDKAEAEIVAAAKASRITRREARTRLQALKEKLWGDDDKDGYYDKAEAEIVEAARAGKINKQKEARDWLDYLRNASAEEGRKAINEEKFRHLPAEAQRIIIGAIVKVNKTNKKKAEIMKIEAMVKAGRITKKQADAKLEFL</sequence>
<feature type="transmembrane region" description="Helical" evidence="2">
    <location>
        <begin position="29"/>
        <end position="46"/>
    </location>
</feature>
<feature type="non-terminal residue" evidence="4">
    <location>
        <position position="548"/>
    </location>
</feature>
<protein>
    <recommendedName>
        <fullName evidence="3">Peptidase M56 domain-containing protein</fullName>
    </recommendedName>
</protein>
<feature type="transmembrane region" description="Helical" evidence="2">
    <location>
        <begin position="6"/>
        <end position="22"/>
    </location>
</feature>
<keyword evidence="1" id="KW-0175">Coiled coil</keyword>
<feature type="domain" description="Peptidase M56" evidence="3">
    <location>
        <begin position="10"/>
        <end position="272"/>
    </location>
</feature>
<evidence type="ECO:0000256" key="2">
    <source>
        <dbReference type="SAM" id="Phobius"/>
    </source>
</evidence>
<proteinExistence type="predicted"/>
<feature type="transmembrane region" description="Helical" evidence="2">
    <location>
        <begin position="289"/>
        <end position="310"/>
    </location>
</feature>
<organism evidence="4">
    <name type="scientific">marine metagenome</name>
    <dbReference type="NCBI Taxonomy" id="408172"/>
    <lineage>
        <taxon>unclassified sequences</taxon>
        <taxon>metagenomes</taxon>
        <taxon>ecological metagenomes</taxon>
    </lineage>
</organism>
<evidence type="ECO:0000256" key="1">
    <source>
        <dbReference type="SAM" id="Coils"/>
    </source>
</evidence>
<name>A0A382B248_9ZZZZ</name>
<dbReference type="InterPro" id="IPR008756">
    <property type="entry name" value="Peptidase_M56"/>
</dbReference>